<dbReference type="EMBL" id="LDWR01000108">
    <property type="protein sequence ID" value="KML41976.1"/>
    <property type="molecule type" value="Genomic_DNA"/>
</dbReference>
<comment type="caution">
    <text evidence="1">The sequence shown here is derived from an EMBL/GenBank/DDBJ whole genome shotgun (WGS) entry which is preliminary data.</text>
</comment>
<sequence>MLGHPDSHRLPAFAGQRVRIANLTIELANRIPTRVVHQDFMIVTLDANGALDVGQIMERASSRGEAILSGNARNDARGTKVVDATARFKVQGGQWAPSPTLVRALSETALGLRPCPRI</sequence>
<dbReference type="AlphaFoldDB" id="A0A0J5W1V7"/>
<proteinExistence type="predicted"/>
<protein>
    <submittedName>
        <fullName evidence="1">Uncharacterized protein</fullName>
    </submittedName>
</protein>
<evidence type="ECO:0000313" key="2">
    <source>
        <dbReference type="Proteomes" id="UP000036338"/>
    </source>
</evidence>
<dbReference type="PATRIC" id="fig|292.27.peg.303"/>
<accession>A0A0J5W1V7</accession>
<reference evidence="1 2" key="1">
    <citation type="submission" date="2015-05" db="EMBL/GenBank/DDBJ databases">
        <title>Draft genome of Burkholderia cepacia LK29.</title>
        <authorList>
            <person name="Chan X.Y."/>
        </authorList>
    </citation>
    <scope>NUCLEOTIDE SEQUENCE [LARGE SCALE GENOMIC DNA]</scope>
    <source>
        <strain evidence="1 2">LK29</strain>
    </source>
</reference>
<name>A0A0J5W1V7_BURCE</name>
<dbReference type="Proteomes" id="UP000036338">
    <property type="component" value="Unassembled WGS sequence"/>
</dbReference>
<gene>
    <name evidence="1" type="ORF">VL15_37940</name>
</gene>
<organism evidence="1 2">
    <name type="scientific">Burkholderia cepacia</name>
    <name type="common">Pseudomonas cepacia</name>
    <dbReference type="NCBI Taxonomy" id="292"/>
    <lineage>
        <taxon>Bacteria</taxon>
        <taxon>Pseudomonadati</taxon>
        <taxon>Pseudomonadota</taxon>
        <taxon>Betaproteobacteria</taxon>
        <taxon>Burkholderiales</taxon>
        <taxon>Burkholderiaceae</taxon>
        <taxon>Burkholderia</taxon>
        <taxon>Burkholderia cepacia complex</taxon>
    </lineage>
</organism>
<evidence type="ECO:0000313" key="1">
    <source>
        <dbReference type="EMBL" id="KML41976.1"/>
    </source>
</evidence>